<gene>
    <name evidence="1" type="ORF">AG1IA_01759</name>
</gene>
<dbReference type="AlphaFoldDB" id="L8X524"/>
<comment type="caution">
    <text evidence="1">The sequence shown here is derived from an EMBL/GenBank/DDBJ whole genome shotgun (WGS) entry which is preliminary data.</text>
</comment>
<dbReference type="HOGENOM" id="CLU_1644869_0_0_1"/>
<evidence type="ECO:0000313" key="1">
    <source>
        <dbReference type="EMBL" id="ELU44207.1"/>
    </source>
</evidence>
<evidence type="ECO:0000313" key="2">
    <source>
        <dbReference type="Proteomes" id="UP000011668"/>
    </source>
</evidence>
<reference evidence="1 2" key="1">
    <citation type="journal article" date="2013" name="Nat. Commun.">
        <title>The evolution and pathogenic mechanisms of the rice sheath blight pathogen.</title>
        <authorList>
            <person name="Zheng A."/>
            <person name="Lin R."/>
            <person name="Xu L."/>
            <person name="Qin P."/>
            <person name="Tang C."/>
            <person name="Ai P."/>
            <person name="Zhang D."/>
            <person name="Liu Y."/>
            <person name="Sun Z."/>
            <person name="Feng H."/>
            <person name="Wang Y."/>
            <person name="Chen Y."/>
            <person name="Liang X."/>
            <person name="Fu R."/>
            <person name="Li Q."/>
            <person name="Zhang J."/>
            <person name="Yu X."/>
            <person name="Xie Z."/>
            <person name="Ding L."/>
            <person name="Guan P."/>
            <person name="Tang J."/>
            <person name="Liang Y."/>
            <person name="Wang S."/>
            <person name="Deng Q."/>
            <person name="Li S."/>
            <person name="Zhu J."/>
            <person name="Wang L."/>
            <person name="Liu H."/>
            <person name="Li P."/>
        </authorList>
    </citation>
    <scope>NUCLEOTIDE SEQUENCE [LARGE SCALE GENOMIC DNA]</scope>
    <source>
        <strain evidence="2">AG-1 IA</strain>
    </source>
</reference>
<keyword evidence="2" id="KW-1185">Reference proteome</keyword>
<proteinExistence type="predicted"/>
<sequence length="161" mass="18430">MSHVVIEFRGYMCLYDVLQRLFASLAKHPNLLIVAKETLSRYRKTTPCIDSQIGDKPKASASVGVHAGSASREWTHPIRCCSCCSQDQNYPRLIRIQYLAPGLQVITRRIIHFLTKKKYSTLITSCRSPNTEKPRSYGRSKVMIGRVREFTTPQTHRYPSN</sequence>
<protein>
    <submittedName>
        <fullName evidence="1">Uncharacterized protein</fullName>
    </submittedName>
</protein>
<dbReference type="EMBL" id="AFRT01000383">
    <property type="protein sequence ID" value="ELU44207.1"/>
    <property type="molecule type" value="Genomic_DNA"/>
</dbReference>
<name>L8X524_THACA</name>
<accession>L8X524</accession>
<organism evidence="1 2">
    <name type="scientific">Thanatephorus cucumeris (strain AG1-IA)</name>
    <name type="common">Rice sheath blight fungus</name>
    <name type="synonym">Rhizoctonia solani</name>
    <dbReference type="NCBI Taxonomy" id="983506"/>
    <lineage>
        <taxon>Eukaryota</taxon>
        <taxon>Fungi</taxon>
        <taxon>Dikarya</taxon>
        <taxon>Basidiomycota</taxon>
        <taxon>Agaricomycotina</taxon>
        <taxon>Agaricomycetes</taxon>
        <taxon>Cantharellales</taxon>
        <taxon>Ceratobasidiaceae</taxon>
        <taxon>Rhizoctonia</taxon>
        <taxon>Rhizoctonia solani AG-1</taxon>
    </lineage>
</organism>
<dbReference type="Proteomes" id="UP000011668">
    <property type="component" value="Unassembled WGS sequence"/>
</dbReference>